<gene>
    <name evidence="19" type="primary">PAN2</name>
    <name evidence="23" type="ORF">OOU_Y34scaffold00203g52</name>
</gene>
<comment type="subcellular location">
    <subcellularLocation>
        <location evidence="3 19">Cytoplasm</location>
    </subcellularLocation>
    <subcellularLocation>
        <location evidence="2">Mitochondrion inner membrane</location>
        <topology evidence="2">Multi-pass membrane protein</topology>
    </subcellularLocation>
</comment>
<feature type="binding site" evidence="19">
    <location>
        <position position="1299"/>
    </location>
    <ligand>
        <name>a divalent metal cation</name>
        <dbReference type="ChEBI" id="CHEBI:60240"/>
        <note>catalytic</note>
    </ligand>
</feature>
<evidence type="ECO:0000256" key="4">
    <source>
        <dbReference type="ARBA" id="ARBA00006375"/>
    </source>
</evidence>
<evidence type="ECO:0000313" key="23">
    <source>
        <dbReference type="EMBL" id="ELQ42563.1"/>
    </source>
</evidence>
<keyword evidence="16" id="KW-1133">Transmembrane helix</keyword>
<dbReference type="GO" id="GO:0004535">
    <property type="term" value="F:poly(A)-specific ribonuclease activity"/>
    <property type="evidence" value="ECO:0007669"/>
    <property type="project" value="UniProtKB-UniRule"/>
</dbReference>
<keyword evidence="10 19" id="KW-0540">Nuclease</keyword>
<name>A0AA97PQ33_PYRO3</name>
<dbReference type="InterPro" id="IPR038765">
    <property type="entry name" value="Papain-like_cys_pep_sf"/>
</dbReference>
<dbReference type="InterPro" id="IPR023395">
    <property type="entry name" value="MCP_dom_sf"/>
</dbReference>
<feature type="binding site" evidence="19">
    <location>
        <position position="1408"/>
    </location>
    <ligand>
        <name>a divalent metal cation</name>
        <dbReference type="ChEBI" id="CHEBI:60240"/>
        <note>catalytic</note>
    </ligand>
</feature>
<dbReference type="PROSITE" id="PS50920">
    <property type="entry name" value="SOLCAR"/>
    <property type="match status" value="3"/>
</dbReference>
<reference evidence="23" key="1">
    <citation type="journal article" date="2012" name="PLoS Genet.">
        <title>Comparative analysis of the genomes of two field isolates of the rice blast fungus Magnaporthe oryzae.</title>
        <authorList>
            <person name="Xue M."/>
            <person name="Yang J."/>
            <person name="Li Z."/>
            <person name="Hu S."/>
            <person name="Yao N."/>
            <person name="Dean R.A."/>
            <person name="Zhao W."/>
            <person name="Shen M."/>
            <person name="Zhang H."/>
            <person name="Li C."/>
            <person name="Liu L."/>
            <person name="Cao L."/>
            <person name="Xu X."/>
            <person name="Xing Y."/>
            <person name="Hsiang T."/>
            <person name="Zhang Z."/>
            <person name="Xu J.R."/>
            <person name="Peng Y.L."/>
        </authorList>
    </citation>
    <scope>NUCLEOTIDE SEQUENCE</scope>
    <source>
        <strain evidence="23">Y34</strain>
    </source>
</reference>
<dbReference type="GO" id="GO:0006397">
    <property type="term" value="P:mRNA processing"/>
    <property type="evidence" value="ECO:0007669"/>
    <property type="project" value="UniProtKB-KW"/>
</dbReference>
<keyword evidence="11 19" id="KW-0479">Metal-binding</keyword>
<dbReference type="InterPro" id="IPR002067">
    <property type="entry name" value="MCP"/>
</dbReference>
<dbReference type="EMBL" id="JH793138">
    <property type="protein sequence ID" value="ELQ42563.1"/>
    <property type="molecule type" value="Genomic_DNA"/>
</dbReference>
<dbReference type="Pfam" id="PF00153">
    <property type="entry name" value="Mito_carr"/>
    <property type="match status" value="3"/>
</dbReference>
<feature type="repeat" description="Solcar" evidence="20">
    <location>
        <begin position="44"/>
        <end position="133"/>
    </location>
</feature>
<comment type="cofactor">
    <cofactor evidence="19">
        <name>a divalent metal cation</name>
        <dbReference type="ChEBI" id="CHEBI:60240"/>
    </cofactor>
    <text evidence="19">Binds 2 metal cations per subunit in the catalytic exonuclease domain.</text>
</comment>
<dbReference type="SMART" id="SM00479">
    <property type="entry name" value="EXOIII"/>
    <property type="match status" value="1"/>
</dbReference>
<comment type="similarity">
    <text evidence="19">Belongs to the peptidase C19 family. PAN2 subfamily.</text>
</comment>
<keyword evidence="6 19" id="KW-0963">Cytoplasm</keyword>
<comment type="domain">
    <text evidence="19">Contains a pseudo-UCH domain. This ubiquitin C-terminal hydrolase (UCH)-like or ubiquitin specific protease (USP)-like domain is predicted to be catalytically inactive because it lacks the active site catalytic triad characteristic of thiol proteases, with residues at the equivalent structural positions that are incompatible with catalysis, and it cannot bind ubiquitin. It functions as a structural scaffold for intra- and intermolecular interactions in the complex.</text>
</comment>
<evidence type="ECO:0000256" key="13">
    <source>
        <dbReference type="ARBA" id="ARBA00022792"/>
    </source>
</evidence>
<comment type="similarity">
    <text evidence="4">Belongs to the mitochondrial carrier (TC 2.A.29) family.</text>
</comment>
<dbReference type="InterPro" id="IPR030843">
    <property type="entry name" value="PAN2"/>
</dbReference>
<dbReference type="GO" id="GO:0003676">
    <property type="term" value="F:nucleic acid binding"/>
    <property type="evidence" value="ECO:0007669"/>
    <property type="project" value="InterPro"/>
</dbReference>
<dbReference type="GO" id="GO:0005743">
    <property type="term" value="C:mitochondrial inner membrane"/>
    <property type="evidence" value="ECO:0007669"/>
    <property type="project" value="UniProtKB-SubCell"/>
</dbReference>
<evidence type="ECO:0000256" key="1">
    <source>
        <dbReference type="ARBA" id="ARBA00001663"/>
    </source>
</evidence>
<dbReference type="PANTHER" id="PTHR15728">
    <property type="entry name" value="DEADENYLATION COMPLEX CATALYTIC SUBUNIT PAN2"/>
    <property type="match status" value="1"/>
</dbReference>
<feature type="domain" description="USP" evidence="22">
    <location>
        <begin position="902"/>
        <end position="1248"/>
    </location>
</feature>
<dbReference type="PRINTS" id="PR00926">
    <property type="entry name" value="MITOCARRIER"/>
</dbReference>
<dbReference type="InterPro" id="IPR036397">
    <property type="entry name" value="RNaseH_sf"/>
</dbReference>
<evidence type="ECO:0000256" key="9">
    <source>
        <dbReference type="ARBA" id="ARBA00022692"/>
    </source>
</evidence>
<dbReference type="InterPro" id="IPR048841">
    <property type="entry name" value="PAN2_N"/>
</dbReference>
<evidence type="ECO:0000256" key="18">
    <source>
        <dbReference type="ARBA" id="ARBA00023136"/>
    </source>
</evidence>
<dbReference type="InterPro" id="IPR028889">
    <property type="entry name" value="USP"/>
</dbReference>
<evidence type="ECO:0000256" key="14">
    <source>
        <dbReference type="ARBA" id="ARBA00022801"/>
    </source>
</evidence>
<feature type="region of interest" description="Disordered" evidence="21">
    <location>
        <begin position="410"/>
        <end position="433"/>
    </location>
</feature>
<evidence type="ECO:0000256" key="10">
    <source>
        <dbReference type="ARBA" id="ARBA00022722"/>
    </source>
</evidence>
<keyword evidence="13" id="KW-0999">Mitochondrion inner membrane</keyword>
<dbReference type="SUPFAM" id="SSF50978">
    <property type="entry name" value="WD40 repeat-like"/>
    <property type="match status" value="1"/>
</dbReference>
<dbReference type="Pfam" id="PF13423">
    <property type="entry name" value="UCH_1"/>
    <property type="match status" value="1"/>
</dbReference>
<keyword evidence="7" id="KW-0853">WD repeat</keyword>
<evidence type="ECO:0000256" key="6">
    <source>
        <dbReference type="ARBA" id="ARBA00022490"/>
    </source>
</evidence>
<sequence length="1536" mass="170132">MSNSIKQAAEAVRSRTSEVMGGAGKGSGGETAAVANDFLHTPFMRAALPFLNGGAAGMVATTVIQPVDMIKVRLQLAGEGMAGGVKPTPLSVTRDILASGRALDLYTGLSAGLLRQAVYTTARLGFFDTFMGTLTAKAKENGSAIGFKERAAAGLSAGGLAAMIGNPADLALIRMQSDGLKPKESRQNYKSVIDALARITKNEGIAALWSGATPTVVRAMALNFGQLAFFSEAKAQLKSRTDLNPRVQTLTASAVAGFFASFFSLPFDFVKTRLQKQQRGPDGKLPYRNMIDCFGQVAKQEGALRFYRGFWTYYVRIAPHALLHSCMCRNLEMYANVQPVHEFAIKVDLRQTDISGRGHDLVERRIGQIGLNATCAYLRPRNFTTCSAQKRSSSKPPPLLSFLRRDSLLQGGTRPLTAPSKKKRDLRPASIHGQSRRAFTNMDADWGEGRVAAYVYFLNNGIMEFQRHIAFLSHPRQQGPVHQFLFNETGVISLGSHNVHMAQRGGMCLANIGHVNMTNLRCMTFTSRGTSEILVAGDQDTMFVIDLNKKQITKEVPAPNHYFLMKKSKYICAASRNGCVDILDPITLKVINTWNTRSAQLNDMDVQHDFIVTCGASLKQGTYMADPYVNVFDLKNMRSFPPISFPPLVTYARMHPKMVTTSIVVSKTGQMHVVDIANPHNPIVRQVLGHTHLALFDVSPSGQAMVFTDTEGYIHVWGPTSKAVSFVDQGLPVEFETEQPNFASIPWSEDFPVNMVGLPHYSDALLSAWPADLSSDVGAPPAQFDQAYVDAMMPNGNVGLYGKAVAGTRRNQVVDTRSADKPQSSLQAPKFLSEKARDGFKGLTMDTSDIETSEDIVPSPIRTDIESLKSVVPNMYHLFEIKFSKFGVDDFDFGYYNKTHHSGLENHITNSYANSLLQLLRFTPILRNLALQHAATSCLDQHCLLCELGYLCDSMEKARGASCQATNMLKMLSQHPAAANLHLLDGDRIASSSAMKIQGLLRFLLDFMSRDYGKTSPGINDLENATATSSQSLIRCDQCKSETSRPQTNYVQDLAYSPVTSNGNKGVDVADSYLAAQQGVARGRMAPAKLPSFSQILKKSIEREQVTRGWCTTCRGYQPLSMRKIIKSIPQVLAANTCISSVEEKKLWATPGWLPEEVGFIIDKEHIFCYEGAELDWLIKNGKYKLYVYSLMGLVVNIEPAAHSEPQKPAKSQWHLFNDFHVKPISAREALTFNTSWKTPLVVMFQLKAANNHIDSTWLQRLDTSILYQDQSPEAEDKSYTLLDRNKEAPTPGTVIAIDAEFVLAKDFEYAVNSDGEKETIRPRIHSLGRVSVVRASGDRRGVPFIDDYINIKEPIVNYFTEFSGLTETDLDPKTSRHNLVPLKLAFKKLWLLLNLGCIFVGHGLRSDFRVINLQVPREQVHDTQELFWVEAQRRKLSLAFLAKSVLNLEIQGHMHDSIEDANTAQLLYWKYKELLESGRLHEELKKIYAFGVKHGFRPVKVAGQSAQRTETPPMVDDAQPGALLPYQPPELLQGS</sequence>
<accession>A0AA97PQ33</accession>
<evidence type="ECO:0000256" key="8">
    <source>
        <dbReference type="ARBA" id="ARBA00022664"/>
    </source>
</evidence>
<dbReference type="HAMAP" id="MF_03182">
    <property type="entry name" value="PAN2"/>
    <property type="match status" value="1"/>
</dbReference>
<feature type="binding site" evidence="19">
    <location>
        <position position="1301"/>
    </location>
    <ligand>
        <name>a divalent metal cation</name>
        <dbReference type="ChEBI" id="CHEBI:60240"/>
        <note>catalytic</note>
    </ligand>
</feature>
<organism evidence="23">
    <name type="scientific">Pyricularia oryzae (strain Y34)</name>
    <name type="common">Rice blast fungus</name>
    <name type="synonym">Magnaporthe oryzae</name>
    <dbReference type="NCBI Taxonomy" id="1143189"/>
    <lineage>
        <taxon>Eukaryota</taxon>
        <taxon>Fungi</taxon>
        <taxon>Dikarya</taxon>
        <taxon>Ascomycota</taxon>
        <taxon>Pezizomycotina</taxon>
        <taxon>Sordariomycetes</taxon>
        <taxon>Sordariomycetidae</taxon>
        <taxon>Magnaporthales</taxon>
        <taxon>Pyriculariaceae</taxon>
        <taxon>Pyricularia</taxon>
    </lineage>
</organism>
<evidence type="ECO:0000256" key="15">
    <source>
        <dbReference type="ARBA" id="ARBA00022839"/>
    </source>
</evidence>
<comment type="subunit">
    <text evidence="19">Forms a heterotrimer with an asymmetric homodimer of the regulatory subunit PAN3 to form the poly(A)-nuclease (PAN) deadenylation complex.</text>
</comment>
<dbReference type="InterPro" id="IPR018108">
    <property type="entry name" value="MCP_transmembrane"/>
</dbReference>
<keyword evidence="8 19" id="KW-0507">mRNA processing</keyword>
<dbReference type="SUPFAM" id="SSF103506">
    <property type="entry name" value="Mitochondrial carrier"/>
    <property type="match status" value="1"/>
</dbReference>
<comment type="catalytic activity">
    <reaction evidence="1 19">
        <text>Exonucleolytic cleavage of poly(A) to 5'-AMP.</text>
        <dbReference type="EC" id="3.1.13.4"/>
    </reaction>
</comment>
<dbReference type="Pfam" id="PF20770">
    <property type="entry name" value="PAN2_N"/>
    <property type="match status" value="1"/>
</dbReference>
<evidence type="ECO:0000256" key="17">
    <source>
        <dbReference type="ARBA" id="ARBA00023128"/>
    </source>
</evidence>
<comment type="domain">
    <text evidence="19">The linker, or PAN3 interaction domain (PID), between the WD40 repeats and the pseudo-UCH domain mediates interaction with PAN3.</text>
</comment>
<evidence type="ECO:0000256" key="7">
    <source>
        <dbReference type="ARBA" id="ARBA00022574"/>
    </source>
</evidence>
<dbReference type="InterPro" id="IPR012337">
    <property type="entry name" value="RNaseH-like_sf"/>
</dbReference>
<feature type="repeat" description="Solcar" evidence="20">
    <location>
        <begin position="145"/>
        <end position="236"/>
    </location>
</feature>
<keyword evidence="17" id="KW-0496">Mitochondrion</keyword>
<comment type="function">
    <text evidence="19">Catalytic subunit of the poly(A)-nuclease (PAN) deadenylation complex, one of two cytoplasmic mRNA deadenylases involved in mRNA turnover. PAN specifically shortens poly(A) tails of RNA and the activity is stimulated by poly(A)-binding protein PAB1. PAN deadenylation is followed by rapid degradation of the shortened mRNA tails by the CCR4-NOT complex. Deadenylated mRNAs are then degraded by two alternative mechanisms, namely exosome-mediated 3'-5' exonucleolytic degradation, or deadenlyation-dependent mRNA decaping and subsequent 5'-3' exonucleolytic degradation by XRN1. May also be involved in post-transcriptional maturation of mRNA poly(A) tails.</text>
</comment>
<evidence type="ECO:0000256" key="21">
    <source>
        <dbReference type="SAM" id="MobiDB-lite"/>
    </source>
</evidence>
<keyword evidence="15 19" id="KW-0269">Exonuclease</keyword>
<evidence type="ECO:0000256" key="20">
    <source>
        <dbReference type="PROSITE-ProRule" id="PRU00282"/>
    </source>
</evidence>
<dbReference type="Gene3D" id="2.130.10.10">
    <property type="entry name" value="YVTN repeat-like/Quinoprotein amine dehydrogenase"/>
    <property type="match status" value="1"/>
</dbReference>
<dbReference type="InterPro" id="IPR028881">
    <property type="entry name" value="PAN2_UCH_dom"/>
</dbReference>
<dbReference type="FunFam" id="1.50.40.10:FF:000009">
    <property type="entry name" value="Mitochondrial 2-oxoglutarate/malate carrier protein"/>
    <property type="match status" value="1"/>
</dbReference>
<dbReference type="EC" id="3.1.13.4" evidence="19"/>
<feature type="repeat" description="Solcar" evidence="20">
    <location>
        <begin position="244"/>
        <end position="334"/>
    </location>
</feature>
<dbReference type="GO" id="GO:0055085">
    <property type="term" value="P:transmembrane transport"/>
    <property type="evidence" value="ECO:0007669"/>
    <property type="project" value="InterPro"/>
</dbReference>
<keyword evidence="14 19" id="KW-0378">Hydrolase</keyword>
<dbReference type="GO" id="GO:0031251">
    <property type="term" value="C:PAN complex"/>
    <property type="evidence" value="ECO:0007669"/>
    <property type="project" value="UniProtKB-UniRule"/>
</dbReference>
<dbReference type="Gene3D" id="3.30.420.10">
    <property type="entry name" value="Ribonuclease H-like superfamily/Ribonuclease H"/>
    <property type="match status" value="1"/>
</dbReference>
<dbReference type="InterPro" id="IPR036322">
    <property type="entry name" value="WD40_repeat_dom_sf"/>
</dbReference>
<dbReference type="InterPro" id="IPR015943">
    <property type="entry name" value="WD40/YVTN_repeat-like_dom_sf"/>
</dbReference>
<comment type="activity regulation">
    <text evidence="19">Positively regulated by the regulatory subunit PAN3.</text>
</comment>
<proteinExistence type="inferred from homology"/>
<evidence type="ECO:0000256" key="12">
    <source>
        <dbReference type="ARBA" id="ARBA00022737"/>
    </source>
</evidence>
<comment type="caution">
    <text evidence="19">Lacks conserved residue(s) required for the propagation of feature annotation.</text>
</comment>
<evidence type="ECO:0000256" key="3">
    <source>
        <dbReference type="ARBA" id="ARBA00004496"/>
    </source>
</evidence>
<dbReference type="SUPFAM" id="SSF53098">
    <property type="entry name" value="Ribonuclease H-like"/>
    <property type="match status" value="1"/>
</dbReference>
<dbReference type="Gene3D" id="3.90.70.10">
    <property type="entry name" value="Cysteine proteinases"/>
    <property type="match status" value="1"/>
</dbReference>
<keyword evidence="5" id="KW-0813">Transport</keyword>
<evidence type="ECO:0000256" key="11">
    <source>
        <dbReference type="ARBA" id="ARBA00022723"/>
    </source>
</evidence>
<dbReference type="PROSITE" id="PS50235">
    <property type="entry name" value="USP_3"/>
    <property type="match status" value="1"/>
</dbReference>
<evidence type="ECO:0000256" key="2">
    <source>
        <dbReference type="ARBA" id="ARBA00004448"/>
    </source>
</evidence>
<dbReference type="GO" id="GO:0000289">
    <property type="term" value="P:nuclear-transcribed mRNA poly(A) tail shortening"/>
    <property type="evidence" value="ECO:0007669"/>
    <property type="project" value="UniProtKB-UniRule"/>
</dbReference>
<dbReference type="SUPFAM" id="SSF54001">
    <property type="entry name" value="Cysteine proteinases"/>
    <property type="match status" value="1"/>
</dbReference>
<dbReference type="Proteomes" id="UP000011086">
    <property type="component" value="Unassembled WGS sequence"/>
</dbReference>
<dbReference type="GO" id="GO:0000932">
    <property type="term" value="C:P-body"/>
    <property type="evidence" value="ECO:0007669"/>
    <property type="project" value="TreeGrafter"/>
</dbReference>
<dbReference type="CDD" id="cd06143">
    <property type="entry name" value="PAN2_exo"/>
    <property type="match status" value="1"/>
</dbReference>
<feature type="binding site" evidence="19">
    <location>
        <position position="1461"/>
    </location>
    <ligand>
        <name>a divalent metal cation</name>
        <dbReference type="ChEBI" id="CHEBI:60240"/>
        <note>catalytic</note>
    </ligand>
</feature>
<feature type="region of interest" description="Disordered" evidence="21">
    <location>
        <begin position="1504"/>
        <end position="1536"/>
    </location>
</feature>
<dbReference type="GO" id="GO:0046872">
    <property type="term" value="F:metal ion binding"/>
    <property type="evidence" value="ECO:0007669"/>
    <property type="project" value="UniProtKB-KW"/>
</dbReference>
<keyword evidence="9 20" id="KW-0812">Transmembrane</keyword>
<protein>
    <recommendedName>
        <fullName evidence="19">PAN2-PAN3 deadenylation complex catalytic subunit PAN2</fullName>
        <ecNumber evidence="19">3.1.13.4</ecNumber>
    </recommendedName>
    <alternativeName>
        <fullName evidence="19">PAB1P-dependent poly(A)-specific ribonuclease</fullName>
    </alternativeName>
    <alternativeName>
        <fullName evidence="19">Poly(A)-nuclease deadenylation complex subunit 2</fullName>
        <shortName evidence="19">PAN deadenylation complex subunit 2</shortName>
    </alternativeName>
</protein>
<dbReference type="Pfam" id="PF00929">
    <property type="entry name" value="RNase_T"/>
    <property type="match status" value="1"/>
</dbReference>
<evidence type="ECO:0000259" key="22">
    <source>
        <dbReference type="PROSITE" id="PS50235"/>
    </source>
</evidence>
<dbReference type="FunFam" id="3.30.420.10:FF:000028">
    <property type="entry name" value="PAN2-PAN3 deadenylation complex catalytic subunit PAN2"/>
    <property type="match status" value="1"/>
</dbReference>
<dbReference type="InterPro" id="IPR013520">
    <property type="entry name" value="Ribonucl_H"/>
</dbReference>
<evidence type="ECO:0000256" key="19">
    <source>
        <dbReference type="HAMAP-Rule" id="MF_03182"/>
    </source>
</evidence>
<evidence type="ECO:0000256" key="16">
    <source>
        <dbReference type="ARBA" id="ARBA00022989"/>
    </source>
</evidence>
<keyword evidence="18 20" id="KW-0472">Membrane</keyword>
<dbReference type="InterPro" id="IPR050785">
    <property type="entry name" value="PAN2-PAN3_catalytic_subunit"/>
</dbReference>
<dbReference type="PANTHER" id="PTHR15728:SF0">
    <property type="entry name" value="PAN2-PAN3 DEADENYLATION COMPLEX CATALYTIC SUBUNIT PAN2"/>
    <property type="match status" value="1"/>
</dbReference>
<evidence type="ECO:0000256" key="5">
    <source>
        <dbReference type="ARBA" id="ARBA00022448"/>
    </source>
</evidence>
<dbReference type="Gene3D" id="1.50.40.10">
    <property type="entry name" value="Mitochondrial carrier domain"/>
    <property type="match status" value="1"/>
</dbReference>
<keyword evidence="12" id="KW-0677">Repeat</keyword>